<dbReference type="Proteomes" id="UP001211204">
    <property type="component" value="Chromosome"/>
</dbReference>
<dbReference type="PANTHER" id="PTHR41791:SF1">
    <property type="entry name" value="SSL7039 PROTEIN"/>
    <property type="match status" value="1"/>
</dbReference>
<dbReference type="NCBIfam" id="TIGR02683">
    <property type="entry name" value="upstrm_HI1419"/>
    <property type="match status" value="1"/>
</dbReference>
<gene>
    <name evidence="1" type="ORF">PKF032_02910</name>
</gene>
<dbReference type="PIRSF" id="PIRSF028744">
    <property type="entry name" value="Addict_mod_HI1419"/>
    <property type="match status" value="1"/>
</dbReference>
<reference evidence="1 2" key="1">
    <citation type="submission" date="2022-11" db="EMBL/GenBank/DDBJ databases">
        <title>Complete Genome Sequences of three Polynucleobacter sp. Subcluster PnecC Strains KF022, KF023, and KF032 Isolated from a Shallow Eutrophic Lake in Japan.</title>
        <authorList>
            <person name="Ogata Y."/>
            <person name="Watanabe K."/>
            <person name="Takemine S."/>
            <person name="Shindo C."/>
            <person name="Kurokawa R."/>
            <person name="Suda W."/>
        </authorList>
    </citation>
    <scope>NUCLEOTIDE SEQUENCE [LARGE SCALE GENOMIC DNA]</scope>
    <source>
        <strain evidence="1 2">KF032</strain>
    </source>
</reference>
<evidence type="ECO:0000313" key="2">
    <source>
        <dbReference type="Proteomes" id="UP001211204"/>
    </source>
</evidence>
<proteinExistence type="predicted"/>
<keyword evidence="2" id="KW-1185">Reference proteome</keyword>
<dbReference type="RefSeq" id="WP_281745564.1">
    <property type="nucleotide sequence ID" value="NZ_AP026974.1"/>
</dbReference>
<dbReference type="InterPro" id="IPR014056">
    <property type="entry name" value="TypeIITA-like_toxin_pred"/>
</dbReference>
<protein>
    <recommendedName>
        <fullName evidence="3">Addiction module killer protein</fullName>
    </recommendedName>
</protein>
<evidence type="ECO:0008006" key="3">
    <source>
        <dbReference type="Google" id="ProtNLM"/>
    </source>
</evidence>
<dbReference type="PANTHER" id="PTHR41791">
    <property type="entry name" value="SSL7039 PROTEIN"/>
    <property type="match status" value="1"/>
</dbReference>
<evidence type="ECO:0000313" key="1">
    <source>
        <dbReference type="EMBL" id="BDT78403.1"/>
    </source>
</evidence>
<organism evidence="1 2">
    <name type="scientific">Polynucleobacter yangtzensis</name>
    <dbReference type="NCBI Taxonomy" id="1743159"/>
    <lineage>
        <taxon>Bacteria</taxon>
        <taxon>Pseudomonadati</taxon>
        <taxon>Pseudomonadota</taxon>
        <taxon>Betaproteobacteria</taxon>
        <taxon>Burkholderiales</taxon>
        <taxon>Burkholderiaceae</taxon>
        <taxon>Polynucleobacter</taxon>
    </lineage>
</organism>
<dbReference type="EMBL" id="AP026974">
    <property type="protein sequence ID" value="BDT78403.1"/>
    <property type="molecule type" value="Genomic_DNA"/>
</dbReference>
<name>A0ABM8CKR0_9BURK</name>
<accession>A0ABM8CKR0</accession>
<sequence>MYEIKKTDEFENWFSGIRDSLTRGRLLARLRKASLGSLGDIASVGGGVWEMREHFGAGYRMYYVSYRRTIILMLGGGCKSTQTSDIKKVKKLLLVLED</sequence>